<gene>
    <name evidence="5" type="ORF">N657DRAFT_571405</name>
</gene>
<dbReference type="CDD" id="cd00067">
    <property type="entry name" value="GAL4"/>
    <property type="match status" value="1"/>
</dbReference>
<comment type="caution">
    <text evidence="5">The sequence shown here is derived from an EMBL/GenBank/DDBJ whole genome shotgun (WGS) entry which is preliminary data.</text>
</comment>
<dbReference type="PANTHER" id="PTHR47655:SF2">
    <property type="entry name" value="QUINIC ACID UTILIZATION ACTIVATOR"/>
    <property type="match status" value="1"/>
</dbReference>
<dbReference type="Pfam" id="PF00172">
    <property type="entry name" value="Zn_clus"/>
    <property type="match status" value="1"/>
</dbReference>
<evidence type="ECO:0000256" key="2">
    <source>
        <dbReference type="ARBA" id="ARBA00023242"/>
    </source>
</evidence>
<sequence>MPPKRKPAEPESSSNPNIVSLGRPEGLEPTAQPAPPKRQRVSRACDQCRAARERCDGKQPYCYPCISQSRPCTYEVSPRKRGVQTGYIRTLELALGLVFEKVPGSEETLGTLVGRDGHQGHLILAGKDPLGAERLQKRWRKSKVHRGIDRILSGETLSSSVQGHGGLSPSADASDIEANVPPARNNPASVAPDTETVAQETLSSRRMSSAHFLPVTPSNESLGNTRSPAMPMVGVFRFSQALPEHLKLPANHWRLLDIYFSYTHSWLPILQKQDLFQASYLYPDQGLAINPKNAASAVHAELWAALALASVQDAASSKPSPSDSADPASPFPAEVYDIARALLPSEHGPFQVHHARAFLLLGLVNLGQDKLSAAALLTGSAIRILLNPNTLQHGTQDRDGSRFKLTLMSCFLIDTILAVRCNQPPHLKANDLAALTLVSENGADQWEPWTPCDGFGIGNAGSRSSRSSAFCLSTFNLLFVIMKVVSGEMAGRRQPTFSSETSSTFVAELQHVVNGNLQFGSFIVSPTCGNASVPTPYVARVTYLWARALAEPQSEMLLELLHDTLEQYQRIFGRCGTPPFLSACIASFANDEYLLRCSEQSRQVLRRLVSTYSPRRLEDRQPCSVRNSPPDPLFRTAQNAPEPLSSNRLSDSSNTQLSYPSPVIPSLYNSSTRTQHPQPQATNREYEAFLAPNMANMAGSYDHRYFANPLSATVPTGGNNMHMPRHPGTGMAAAIPDYDALLADLASIESTDALEVDPQFMTNLGFAPGCDITEILTRDFGAA</sequence>
<organism evidence="5 6">
    <name type="scientific">Parathielavia appendiculata</name>
    <dbReference type="NCBI Taxonomy" id="2587402"/>
    <lineage>
        <taxon>Eukaryota</taxon>
        <taxon>Fungi</taxon>
        <taxon>Dikarya</taxon>
        <taxon>Ascomycota</taxon>
        <taxon>Pezizomycotina</taxon>
        <taxon>Sordariomycetes</taxon>
        <taxon>Sordariomycetidae</taxon>
        <taxon>Sordariales</taxon>
        <taxon>Chaetomiaceae</taxon>
        <taxon>Parathielavia</taxon>
    </lineage>
</organism>
<dbReference type="RefSeq" id="XP_062648025.1">
    <property type="nucleotide sequence ID" value="XM_062788807.1"/>
</dbReference>
<proteinExistence type="predicted"/>
<dbReference type="SUPFAM" id="SSF57701">
    <property type="entry name" value="Zn2/Cys6 DNA-binding domain"/>
    <property type="match status" value="1"/>
</dbReference>
<dbReference type="PROSITE" id="PS00463">
    <property type="entry name" value="ZN2_CY6_FUNGAL_1"/>
    <property type="match status" value="1"/>
</dbReference>
<dbReference type="GO" id="GO:0008270">
    <property type="term" value="F:zinc ion binding"/>
    <property type="evidence" value="ECO:0007669"/>
    <property type="project" value="InterPro"/>
</dbReference>
<dbReference type="GO" id="GO:0006351">
    <property type="term" value="P:DNA-templated transcription"/>
    <property type="evidence" value="ECO:0007669"/>
    <property type="project" value="InterPro"/>
</dbReference>
<dbReference type="PROSITE" id="PS50048">
    <property type="entry name" value="ZN2_CY6_FUNGAL_2"/>
    <property type="match status" value="1"/>
</dbReference>
<keyword evidence="2" id="KW-0539">Nucleus</keyword>
<dbReference type="InterPro" id="IPR036864">
    <property type="entry name" value="Zn2-C6_fun-type_DNA-bd_sf"/>
</dbReference>
<dbReference type="GeneID" id="87825577"/>
<feature type="region of interest" description="Disordered" evidence="3">
    <location>
        <begin position="1"/>
        <end position="42"/>
    </location>
</feature>
<dbReference type="Gene3D" id="4.10.240.10">
    <property type="entry name" value="Zn(2)-C6 fungal-type DNA-binding domain"/>
    <property type="match status" value="1"/>
</dbReference>
<dbReference type="InterPro" id="IPR052783">
    <property type="entry name" value="Metabolic/Drug-Res_Regulator"/>
</dbReference>
<evidence type="ECO:0000256" key="1">
    <source>
        <dbReference type="ARBA" id="ARBA00022723"/>
    </source>
</evidence>
<feature type="compositionally biased region" description="Polar residues" evidence="3">
    <location>
        <begin position="216"/>
        <end position="226"/>
    </location>
</feature>
<dbReference type="InterPro" id="IPR007219">
    <property type="entry name" value="XnlR_reg_dom"/>
</dbReference>
<dbReference type="PANTHER" id="PTHR47655">
    <property type="entry name" value="QUINIC ACID UTILIZATION ACTIVATOR"/>
    <property type="match status" value="1"/>
</dbReference>
<feature type="region of interest" description="Disordered" evidence="3">
    <location>
        <begin position="618"/>
        <end position="680"/>
    </location>
</feature>
<feature type="compositionally biased region" description="Polar residues" evidence="3">
    <location>
        <begin position="196"/>
        <end position="207"/>
    </location>
</feature>
<evidence type="ECO:0000256" key="3">
    <source>
        <dbReference type="SAM" id="MobiDB-lite"/>
    </source>
</evidence>
<feature type="region of interest" description="Disordered" evidence="3">
    <location>
        <begin position="158"/>
        <end position="226"/>
    </location>
</feature>
<protein>
    <recommendedName>
        <fullName evidence="4">Zn(2)-C6 fungal-type domain-containing protein</fullName>
    </recommendedName>
</protein>
<dbReference type="EMBL" id="MU853227">
    <property type="protein sequence ID" value="KAK4124254.1"/>
    <property type="molecule type" value="Genomic_DNA"/>
</dbReference>
<reference evidence="5" key="1">
    <citation type="journal article" date="2023" name="Mol. Phylogenet. Evol.">
        <title>Genome-scale phylogeny and comparative genomics of the fungal order Sordariales.</title>
        <authorList>
            <person name="Hensen N."/>
            <person name="Bonometti L."/>
            <person name="Westerberg I."/>
            <person name="Brannstrom I.O."/>
            <person name="Guillou S."/>
            <person name="Cros-Aarteil S."/>
            <person name="Calhoun S."/>
            <person name="Haridas S."/>
            <person name="Kuo A."/>
            <person name="Mondo S."/>
            <person name="Pangilinan J."/>
            <person name="Riley R."/>
            <person name="LaButti K."/>
            <person name="Andreopoulos B."/>
            <person name="Lipzen A."/>
            <person name="Chen C."/>
            <person name="Yan M."/>
            <person name="Daum C."/>
            <person name="Ng V."/>
            <person name="Clum A."/>
            <person name="Steindorff A."/>
            <person name="Ohm R.A."/>
            <person name="Martin F."/>
            <person name="Silar P."/>
            <person name="Natvig D.O."/>
            <person name="Lalanne C."/>
            <person name="Gautier V."/>
            <person name="Ament-Velasquez S.L."/>
            <person name="Kruys A."/>
            <person name="Hutchinson M.I."/>
            <person name="Powell A.J."/>
            <person name="Barry K."/>
            <person name="Miller A.N."/>
            <person name="Grigoriev I.V."/>
            <person name="Debuchy R."/>
            <person name="Gladieux P."/>
            <person name="Hiltunen Thoren M."/>
            <person name="Johannesson H."/>
        </authorList>
    </citation>
    <scope>NUCLEOTIDE SEQUENCE</scope>
    <source>
        <strain evidence="5">CBS 731.68</strain>
    </source>
</reference>
<keyword evidence="6" id="KW-1185">Reference proteome</keyword>
<feature type="compositionally biased region" description="Polar residues" evidence="3">
    <location>
        <begin position="636"/>
        <end position="659"/>
    </location>
</feature>
<name>A0AAN6Z4V1_9PEZI</name>
<keyword evidence="1" id="KW-0479">Metal-binding</keyword>
<dbReference type="Pfam" id="PF04082">
    <property type="entry name" value="Fungal_trans"/>
    <property type="match status" value="1"/>
</dbReference>
<evidence type="ECO:0000313" key="5">
    <source>
        <dbReference type="EMBL" id="KAK4124254.1"/>
    </source>
</evidence>
<dbReference type="SMART" id="SM00066">
    <property type="entry name" value="GAL4"/>
    <property type="match status" value="1"/>
</dbReference>
<dbReference type="AlphaFoldDB" id="A0AAN6Z4V1"/>
<dbReference type="GO" id="GO:0000981">
    <property type="term" value="F:DNA-binding transcription factor activity, RNA polymerase II-specific"/>
    <property type="evidence" value="ECO:0007669"/>
    <property type="project" value="InterPro"/>
</dbReference>
<reference evidence="5" key="2">
    <citation type="submission" date="2023-05" db="EMBL/GenBank/DDBJ databases">
        <authorList>
            <consortium name="Lawrence Berkeley National Laboratory"/>
            <person name="Steindorff A."/>
            <person name="Hensen N."/>
            <person name="Bonometti L."/>
            <person name="Westerberg I."/>
            <person name="Brannstrom I.O."/>
            <person name="Guillou S."/>
            <person name="Cros-Aarteil S."/>
            <person name="Calhoun S."/>
            <person name="Haridas S."/>
            <person name="Kuo A."/>
            <person name="Mondo S."/>
            <person name="Pangilinan J."/>
            <person name="Riley R."/>
            <person name="Labutti K."/>
            <person name="Andreopoulos B."/>
            <person name="Lipzen A."/>
            <person name="Chen C."/>
            <person name="Yanf M."/>
            <person name="Daum C."/>
            <person name="Ng V."/>
            <person name="Clum A."/>
            <person name="Ohm R."/>
            <person name="Martin F."/>
            <person name="Silar P."/>
            <person name="Natvig D."/>
            <person name="Lalanne C."/>
            <person name="Gautier V."/>
            <person name="Ament-Velasquez S.L."/>
            <person name="Kruys A."/>
            <person name="Hutchinson M.I."/>
            <person name="Powell A.J."/>
            <person name="Barry K."/>
            <person name="Miller A.N."/>
            <person name="Grigoriev I.V."/>
            <person name="Debuchy R."/>
            <person name="Gladieux P."/>
            <person name="Thoren M.H."/>
            <person name="Johannesson H."/>
        </authorList>
    </citation>
    <scope>NUCLEOTIDE SEQUENCE</scope>
    <source>
        <strain evidence="5">CBS 731.68</strain>
    </source>
</reference>
<feature type="compositionally biased region" description="Polar residues" evidence="3">
    <location>
        <begin position="667"/>
        <end position="680"/>
    </location>
</feature>
<evidence type="ECO:0000259" key="4">
    <source>
        <dbReference type="PROSITE" id="PS50048"/>
    </source>
</evidence>
<dbReference type="InterPro" id="IPR001138">
    <property type="entry name" value="Zn2Cys6_DnaBD"/>
</dbReference>
<evidence type="ECO:0000313" key="6">
    <source>
        <dbReference type="Proteomes" id="UP001302602"/>
    </source>
</evidence>
<feature type="domain" description="Zn(2)-C6 fungal-type" evidence="4">
    <location>
        <begin position="44"/>
        <end position="74"/>
    </location>
</feature>
<accession>A0AAN6Z4V1</accession>
<dbReference type="CDD" id="cd12148">
    <property type="entry name" value="fungal_TF_MHR"/>
    <property type="match status" value="1"/>
</dbReference>
<dbReference type="Proteomes" id="UP001302602">
    <property type="component" value="Unassembled WGS sequence"/>
</dbReference>
<dbReference type="GO" id="GO:0045944">
    <property type="term" value="P:positive regulation of transcription by RNA polymerase II"/>
    <property type="evidence" value="ECO:0007669"/>
    <property type="project" value="TreeGrafter"/>
</dbReference>
<dbReference type="GO" id="GO:0003677">
    <property type="term" value="F:DNA binding"/>
    <property type="evidence" value="ECO:0007669"/>
    <property type="project" value="InterPro"/>
</dbReference>